<dbReference type="InterPro" id="IPR033344">
    <property type="entry name" value="CURT1"/>
</dbReference>
<evidence type="ECO:0000256" key="1">
    <source>
        <dbReference type="ARBA" id="ARBA00004141"/>
    </source>
</evidence>
<dbReference type="GO" id="GO:0009535">
    <property type="term" value="C:chloroplast thylakoid membrane"/>
    <property type="evidence" value="ECO:0000318"/>
    <property type="project" value="GO_Central"/>
</dbReference>
<dbReference type="GeneID" id="110795291"/>
<keyword evidence="2" id="KW-0472">Membrane</keyword>
<keyword evidence="2" id="KW-1133">Transmembrane helix</keyword>
<dbReference type="KEGG" id="soe:110795291"/>
<protein>
    <submittedName>
        <fullName evidence="5">Protein CURVATURE THYLAKOID 1D, chloroplastic</fullName>
    </submittedName>
</protein>
<dbReference type="PANTHER" id="PTHR33222">
    <property type="match status" value="1"/>
</dbReference>
<proteinExistence type="predicted"/>
<comment type="subcellular location">
    <subcellularLocation>
        <location evidence="1">Membrane</location>
        <topology evidence="1">Multi-pass membrane protein</topology>
    </subcellularLocation>
</comment>
<dbReference type="Pfam" id="PF14159">
    <property type="entry name" value="CAAD"/>
    <property type="match status" value="1"/>
</dbReference>
<gene>
    <name evidence="5" type="primary">LOC110795291</name>
</gene>
<sequence length="194" mass="21371">MELCIARGALSIPPLPLSSSRPVFTNTPHFSYPLQKLSNISGVVCDKSRSRLLRASLDETSSKFTEEKSGVATFVGNDVTIDKAAHVNEEDSSSDDETLQPIQELFNKLDIQLDFEDSSTIFLYGGVAVVAAWLVSAVVGAIDSIPVFPKLMEVVGLGYSVWFTTRYLLYKKNREELGSKIEEVKQEIFGSSNK</sequence>
<evidence type="ECO:0000313" key="4">
    <source>
        <dbReference type="Proteomes" id="UP000813463"/>
    </source>
</evidence>
<dbReference type="OrthoDB" id="2014299at2759"/>
<feature type="transmembrane region" description="Helical" evidence="2">
    <location>
        <begin position="154"/>
        <end position="170"/>
    </location>
</feature>
<evidence type="ECO:0000259" key="3">
    <source>
        <dbReference type="Pfam" id="PF14159"/>
    </source>
</evidence>
<dbReference type="InterPro" id="IPR025564">
    <property type="entry name" value="CAAD_dom"/>
</dbReference>
<feature type="transmembrane region" description="Helical" evidence="2">
    <location>
        <begin position="121"/>
        <end position="142"/>
    </location>
</feature>
<evidence type="ECO:0000256" key="2">
    <source>
        <dbReference type="SAM" id="Phobius"/>
    </source>
</evidence>
<dbReference type="RefSeq" id="XP_021855987.1">
    <property type="nucleotide sequence ID" value="XM_022000295.2"/>
</dbReference>
<reference evidence="5" key="2">
    <citation type="submission" date="2025-08" db="UniProtKB">
        <authorList>
            <consortium name="RefSeq"/>
        </authorList>
    </citation>
    <scope>IDENTIFICATION</scope>
    <source>
        <tissue evidence="5">Leaf</tissue>
    </source>
</reference>
<evidence type="ECO:0000313" key="5">
    <source>
        <dbReference type="RefSeq" id="XP_021855987.1"/>
    </source>
</evidence>
<organism evidence="4 5">
    <name type="scientific">Spinacia oleracea</name>
    <name type="common">Spinach</name>
    <dbReference type="NCBI Taxonomy" id="3562"/>
    <lineage>
        <taxon>Eukaryota</taxon>
        <taxon>Viridiplantae</taxon>
        <taxon>Streptophyta</taxon>
        <taxon>Embryophyta</taxon>
        <taxon>Tracheophyta</taxon>
        <taxon>Spermatophyta</taxon>
        <taxon>Magnoliopsida</taxon>
        <taxon>eudicotyledons</taxon>
        <taxon>Gunneridae</taxon>
        <taxon>Pentapetalae</taxon>
        <taxon>Caryophyllales</taxon>
        <taxon>Chenopodiaceae</taxon>
        <taxon>Chenopodioideae</taxon>
        <taxon>Anserineae</taxon>
        <taxon>Spinacia</taxon>
    </lineage>
</organism>
<accession>A0A9R0IUR6</accession>
<dbReference type="PANTHER" id="PTHR33222:SF2">
    <property type="entry name" value="PROTEIN CURVATURE THYLAKOID 1D, CHLOROPLASTIC"/>
    <property type="match status" value="1"/>
</dbReference>
<keyword evidence="4" id="KW-1185">Reference proteome</keyword>
<name>A0A9R0IUR6_SPIOL</name>
<keyword evidence="2" id="KW-0812">Transmembrane</keyword>
<dbReference type="Proteomes" id="UP000813463">
    <property type="component" value="Chromosome 3"/>
</dbReference>
<reference evidence="4" key="1">
    <citation type="journal article" date="2021" name="Nat. Commun.">
        <title>Genomic analyses provide insights into spinach domestication and the genetic basis of agronomic traits.</title>
        <authorList>
            <person name="Cai X."/>
            <person name="Sun X."/>
            <person name="Xu C."/>
            <person name="Sun H."/>
            <person name="Wang X."/>
            <person name="Ge C."/>
            <person name="Zhang Z."/>
            <person name="Wang Q."/>
            <person name="Fei Z."/>
            <person name="Jiao C."/>
            <person name="Wang Q."/>
        </authorList>
    </citation>
    <scope>NUCLEOTIDE SEQUENCE [LARGE SCALE GENOMIC DNA]</scope>
    <source>
        <strain evidence="4">cv. Varoflay</strain>
    </source>
</reference>
<feature type="domain" description="Cyanobacterial aminoacyl-tRNA synthetase CAAD" evidence="3">
    <location>
        <begin position="116"/>
        <end position="190"/>
    </location>
</feature>
<dbReference type="AlphaFoldDB" id="A0A9R0IUR6"/>